<proteinExistence type="predicted"/>
<dbReference type="AlphaFoldDB" id="A0A814IA42"/>
<evidence type="ECO:0000313" key="3">
    <source>
        <dbReference type="EMBL" id="CAF1165931.1"/>
    </source>
</evidence>
<dbReference type="Proteomes" id="UP000663828">
    <property type="component" value="Unassembled WGS sequence"/>
</dbReference>
<evidence type="ECO:0000313" key="4">
    <source>
        <dbReference type="Proteomes" id="UP000663828"/>
    </source>
</evidence>
<dbReference type="EMBL" id="CAJNOR010001570">
    <property type="protein sequence ID" value="CAF1165931.1"/>
    <property type="molecule type" value="Genomic_DNA"/>
</dbReference>
<feature type="transmembrane region" description="Helical" evidence="1">
    <location>
        <begin position="245"/>
        <end position="273"/>
    </location>
</feature>
<feature type="transmembrane region" description="Helical" evidence="1">
    <location>
        <begin position="34"/>
        <end position="51"/>
    </location>
</feature>
<evidence type="ECO:0000313" key="5">
    <source>
        <dbReference type="Proteomes" id="UP000663852"/>
    </source>
</evidence>
<keyword evidence="1" id="KW-0472">Membrane</keyword>
<name>A0A814IA42_ADIRI</name>
<reference evidence="2" key="1">
    <citation type="submission" date="2021-02" db="EMBL/GenBank/DDBJ databases">
        <authorList>
            <person name="Nowell W R."/>
        </authorList>
    </citation>
    <scope>NUCLEOTIDE SEQUENCE</scope>
</reference>
<sequence>MNSNGTSGPIPILHQDANPLLYTLPQEHMNIQPYWIMIVEIVILQIIQRLWNLARYHVLNSTLEIALLRWVLYYQIRLYEYLITHRSEIVNLVPITLQSTTYAWISSPNNYEHYIIAFFAHDYLIDKLSFDIFDFIFYFLPICGHCVWYSYIQSFCMSADRATHWNCYNAFGYRIFNYIFVSYVNFVCVFVMKTIALRDERIYEQKITCLDRINFHLGFWSALITFLFAGALIVPYLITHIIPMFFAYLFMTIVYMAIWFAVLFFIVFVLMHIPVVKKIFHVPMIHSEKLQKVAVAVIIFAWSTYTYPILLSTLYNYSQYLYYGENFIYTMSNEFNARDTDTYISIFWNSVNLKLHSILDAI</sequence>
<accession>A0A814IA42</accession>
<dbReference type="EMBL" id="CAJNOJ010000068">
    <property type="protein sequence ID" value="CAF1021652.1"/>
    <property type="molecule type" value="Genomic_DNA"/>
</dbReference>
<evidence type="ECO:0000256" key="1">
    <source>
        <dbReference type="SAM" id="Phobius"/>
    </source>
</evidence>
<feature type="transmembrane region" description="Helical" evidence="1">
    <location>
        <begin position="135"/>
        <end position="155"/>
    </location>
</feature>
<organism evidence="2 5">
    <name type="scientific">Adineta ricciae</name>
    <name type="common">Rotifer</name>
    <dbReference type="NCBI Taxonomy" id="249248"/>
    <lineage>
        <taxon>Eukaryota</taxon>
        <taxon>Metazoa</taxon>
        <taxon>Spiralia</taxon>
        <taxon>Gnathifera</taxon>
        <taxon>Rotifera</taxon>
        <taxon>Eurotatoria</taxon>
        <taxon>Bdelloidea</taxon>
        <taxon>Adinetida</taxon>
        <taxon>Adinetidae</taxon>
        <taxon>Adineta</taxon>
    </lineage>
</organism>
<keyword evidence="1" id="KW-1133">Transmembrane helix</keyword>
<feature type="transmembrane region" description="Helical" evidence="1">
    <location>
        <begin position="293"/>
        <end position="315"/>
    </location>
</feature>
<comment type="caution">
    <text evidence="2">The sequence shown here is derived from an EMBL/GenBank/DDBJ whole genome shotgun (WGS) entry which is preliminary data.</text>
</comment>
<feature type="transmembrane region" description="Helical" evidence="1">
    <location>
        <begin position="217"/>
        <end position="239"/>
    </location>
</feature>
<evidence type="ECO:0000313" key="2">
    <source>
        <dbReference type="EMBL" id="CAF1021652.1"/>
    </source>
</evidence>
<gene>
    <name evidence="2" type="ORF">EDS130_LOCUS15928</name>
    <name evidence="3" type="ORF">XAT740_LOCUS21750</name>
</gene>
<keyword evidence="4" id="KW-1185">Reference proteome</keyword>
<keyword evidence="1" id="KW-0812">Transmembrane</keyword>
<dbReference type="Proteomes" id="UP000663852">
    <property type="component" value="Unassembled WGS sequence"/>
</dbReference>
<protein>
    <submittedName>
        <fullName evidence="2">Uncharacterized protein</fullName>
    </submittedName>
</protein>
<feature type="transmembrane region" description="Helical" evidence="1">
    <location>
        <begin position="175"/>
        <end position="196"/>
    </location>
</feature>